<dbReference type="InterPro" id="IPR007387">
    <property type="entry name" value="TRAP_DctQ"/>
</dbReference>
<keyword evidence="3" id="KW-1003">Cell membrane</keyword>
<evidence type="ECO:0000313" key="12">
    <source>
        <dbReference type="Proteomes" id="UP000199488"/>
    </source>
</evidence>
<evidence type="ECO:0000256" key="4">
    <source>
        <dbReference type="ARBA" id="ARBA00022519"/>
    </source>
</evidence>
<dbReference type="RefSeq" id="WP_091616425.1">
    <property type="nucleotide sequence ID" value="NZ_FNNC01000007.1"/>
</dbReference>
<evidence type="ECO:0000256" key="2">
    <source>
        <dbReference type="ARBA" id="ARBA00022448"/>
    </source>
</evidence>
<proteinExistence type="inferred from homology"/>
<evidence type="ECO:0000256" key="8">
    <source>
        <dbReference type="ARBA" id="ARBA00038436"/>
    </source>
</evidence>
<reference evidence="11 12" key="1">
    <citation type="submission" date="2016-10" db="EMBL/GenBank/DDBJ databases">
        <authorList>
            <person name="de Groot N.N."/>
        </authorList>
    </citation>
    <scope>NUCLEOTIDE SEQUENCE [LARGE SCALE GENOMIC DNA]</scope>
    <source>
        <strain evidence="11 12">DSM 23126</strain>
    </source>
</reference>
<evidence type="ECO:0000256" key="1">
    <source>
        <dbReference type="ARBA" id="ARBA00004429"/>
    </source>
</evidence>
<dbReference type="GO" id="GO:0005886">
    <property type="term" value="C:plasma membrane"/>
    <property type="evidence" value="ECO:0007669"/>
    <property type="project" value="UniProtKB-SubCell"/>
</dbReference>
<organism evidence="11 12">
    <name type="scientific">Marinococcus luteus</name>
    <dbReference type="NCBI Taxonomy" id="1122204"/>
    <lineage>
        <taxon>Bacteria</taxon>
        <taxon>Bacillati</taxon>
        <taxon>Bacillota</taxon>
        <taxon>Bacilli</taxon>
        <taxon>Bacillales</taxon>
        <taxon>Bacillaceae</taxon>
        <taxon>Marinococcus</taxon>
    </lineage>
</organism>
<evidence type="ECO:0000256" key="6">
    <source>
        <dbReference type="ARBA" id="ARBA00022989"/>
    </source>
</evidence>
<evidence type="ECO:0000256" key="3">
    <source>
        <dbReference type="ARBA" id="ARBA00022475"/>
    </source>
</evidence>
<dbReference type="PANTHER" id="PTHR35011:SF2">
    <property type="entry name" value="2,3-DIKETO-L-GULONATE TRAP TRANSPORTER SMALL PERMEASE PROTEIN YIAM"/>
    <property type="match status" value="1"/>
</dbReference>
<dbReference type="AlphaFoldDB" id="A0A1H2XLC2"/>
<dbReference type="OrthoDB" id="5465095at2"/>
<protein>
    <submittedName>
        <fullName evidence="11">TRAP-type C4-dicarboxylate transport system, small permease component</fullName>
    </submittedName>
</protein>
<dbReference type="STRING" id="1122204.SAMN05421781_2810"/>
<accession>A0A1H2XLC2</accession>
<feature type="transmembrane region" description="Helical" evidence="9">
    <location>
        <begin position="50"/>
        <end position="68"/>
    </location>
</feature>
<keyword evidence="7 9" id="KW-0472">Membrane</keyword>
<keyword evidence="12" id="KW-1185">Reference proteome</keyword>
<feature type="transmembrane region" description="Helical" evidence="9">
    <location>
        <begin position="16"/>
        <end position="35"/>
    </location>
</feature>
<dbReference type="Proteomes" id="UP000199488">
    <property type="component" value="Unassembled WGS sequence"/>
</dbReference>
<dbReference type="EMBL" id="FNNC01000007">
    <property type="protein sequence ID" value="SDW93693.1"/>
    <property type="molecule type" value="Genomic_DNA"/>
</dbReference>
<gene>
    <name evidence="11" type="ORF">SAMN05421781_2810</name>
</gene>
<feature type="transmembrane region" description="Helical" evidence="9">
    <location>
        <begin position="89"/>
        <end position="108"/>
    </location>
</feature>
<dbReference type="GO" id="GO:0015740">
    <property type="term" value="P:C4-dicarboxylate transport"/>
    <property type="evidence" value="ECO:0007669"/>
    <property type="project" value="TreeGrafter"/>
</dbReference>
<evidence type="ECO:0000256" key="5">
    <source>
        <dbReference type="ARBA" id="ARBA00022692"/>
    </source>
</evidence>
<dbReference type="Pfam" id="PF04290">
    <property type="entry name" value="DctQ"/>
    <property type="match status" value="1"/>
</dbReference>
<evidence type="ECO:0000313" key="11">
    <source>
        <dbReference type="EMBL" id="SDW93693.1"/>
    </source>
</evidence>
<dbReference type="PANTHER" id="PTHR35011">
    <property type="entry name" value="2,3-DIKETO-L-GULONATE TRAP TRANSPORTER SMALL PERMEASE PROTEIN YIAM"/>
    <property type="match status" value="1"/>
</dbReference>
<name>A0A1H2XLC2_9BACI</name>
<keyword evidence="6 9" id="KW-1133">Transmembrane helix</keyword>
<comment type="similarity">
    <text evidence="8">Belongs to the TRAP transporter small permease family.</text>
</comment>
<keyword evidence="2" id="KW-0813">Transport</keyword>
<sequence>MKILKWLDLGLKRTEEAVLSLAIITITVMVAGNTISRNLGLGGWAFAEEISQIAIYMATFLGLGYVARQGRHISMTALFDNVPYKFRKTLALIIPFVTAFVLFTLAYYSYDYVLSSQNRVTDYLRISYVWMVVWAPIGFLLGGIQFLRNFWVNVKNKDVYIAAERKDYDTEQDAKESNQL</sequence>
<feature type="domain" description="Tripartite ATP-independent periplasmic transporters DctQ component" evidence="10">
    <location>
        <begin position="26"/>
        <end position="154"/>
    </location>
</feature>
<keyword evidence="5 9" id="KW-0812">Transmembrane</keyword>
<comment type="subcellular location">
    <subcellularLocation>
        <location evidence="1">Cell inner membrane</location>
        <topology evidence="1">Multi-pass membrane protein</topology>
    </subcellularLocation>
</comment>
<keyword evidence="4" id="KW-0997">Cell inner membrane</keyword>
<dbReference type="GO" id="GO:0022857">
    <property type="term" value="F:transmembrane transporter activity"/>
    <property type="evidence" value="ECO:0007669"/>
    <property type="project" value="TreeGrafter"/>
</dbReference>
<evidence type="ECO:0000256" key="7">
    <source>
        <dbReference type="ARBA" id="ARBA00023136"/>
    </source>
</evidence>
<dbReference type="InterPro" id="IPR055348">
    <property type="entry name" value="DctQ"/>
</dbReference>
<feature type="transmembrane region" description="Helical" evidence="9">
    <location>
        <begin position="128"/>
        <end position="147"/>
    </location>
</feature>
<evidence type="ECO:0000259" key="10">
    <source>
        <dbReference type="Pfam" id="PF04290"/>
    </source>
</evidence>
<evidence type="ECO:0000256" key="9">
    <source>
        <dbReference type="SAM" id="Phobius"/>
    </source>
</evidence>